<keyword evidence="8" id="KW-1185">Reference proteome</keyword>
<protein>
    <recommendedName>
        <fullName evidence="5">Large ribosomal subunit protein uL14m</fullName>
    </recommendedName>
</protein>
<dbReference type="OrthoDB" id="274765at2759"/>
<gene>
    <name evidence="7" type="primary">MRPL38</name>
    <name evidence="7" type="ORF">KQ657_002374</name>
</gene>
<dbReference type="RefSeq" id="XP_043051532.1">
    <property type="nucleotide sequence ID" value="XM_043193144.1"/>
</dbReference>
<evidence type="ECO:0000256" key="5">
    <source>
        <dbReference type="ARBA" id="ARBA00040118"/>
    </source>
</evidence>
<reference evidence="7" key="1">
    <citation type="submission" date="2021-03" db="EMBL/GenBank/DDBJ databases">
        <authorList>
            <person name="Palmer J.M."/>
        </authorList>
    </citation>
    <scope>NUCLEOTIDE SEQUENCE</scope>
    <source>
        <strain evidence="7">ARV_011</strain>
    </source>
</reference>
<evidence type="ECO:0000256" key="4">
    <source>
        <dbReference type="ARBA" id="ARBA00037226"/>
    </source>
</evidence>
<dbReference type="GO" id="GO:0070180">
    <property type="term" value="F:large ribosomal subunit rRNA binding"/>
    <property type="evidence" value="ECO:0007669"/>
    <property type="project" value="TreeGrafter"/>
</dbReference>
<dbReference type="PROSITE" id="PS00049">
    <property type="entry name" value="RIBOSOMAL_L14"/>
    <property type="match status" value="1"/>
</dbReference>
<comment type="similarity">
    <text evidence="1 6">Belongs to the universal ribosomal protein uL14 family.</text>
</comment>
<dbReference type="PANTHER" id="PTHR11761">
    <property type="entry name" value="50S/60S RIBOSOMAL PROTEIN L14/L23"/>
    <property type="match status" value="1"/>
</dbReference>
<evidence type="ECO:0000256" key="1">
    <source>
        <dbReference type="ARBA" id="ARBA00010745"/>
    </source>
</evidence>
<dbReference type="GO" id="GO:0006412">
    <property type="term" value="P:translation"/>
    <property type="evidence" value="ECO:0007669"/>
    <property type="project" value="InterPro"/>
</dbReference>
<dbReference type="SUPFAM" id="SSF50193">
    <property type="entry name" value="Ribosomal protein L14"/>
    <property type="match status" value="1"/>
</dbReference>
<dbReference type="Pfam" id="PF00238">
    <property type="entry name" value="Ribosomal_L14"/>
    <property type="match status" value="1"/>
</dbReference>
<accession>A0A9P7VE38</accession>
<dbReference type="AlphaFoldDB" id="A0A9P7VE38"/>
<name>A0A9P7VE38_9ASCO</name>
<comment type="caution">
    <text evidence="7">The sequence shown here is derived from an EMBL/GenBank/DDBJ whole genome shotgun (WGS) entry which is preliminary data.</text>
</comment>
<dbReference type="InterPro" id="IPR000218">
    <property type="entry name" value="Ribosomal_uL14"/>
</dbReference>
<comment type="function">
    <text evidence="4">Component of the mitochondrial ribosome (mitoribosome), a dedicated translation machinery responsible for the synthesis of mitochondrial genome-encoded proteins, including at least some of the essential transmembrane subunits of the mitochondrial respiratory chain. The mitoribosomes are attached to the mitochondrial inner membrane and translation products are cotranslationally integrated into the membrane.</text>
</comment>
<dbReference type="Proteomes" id="UP000790833">
    <property type="component" value="Unassembled WGS sequence"/>
</dbReference>
<dbReference type="Gene3D" id="2.40.150.20">
    <property type="entry name" value="Ribosomal protein L14"/>
    <property type="match status" value="1"/>
</dbReference>
<evidence type="ECO:0000256" key="6">
    <source>
        <dbReference type="RuleBase" id="RU003949"/>
    </source>
</evidence>
<organism evidence="7 8">
    <name type="scientific">Scheffersomyces spartinae</name>
    <dbReference type="NCBI Taxonomy" id="45513"/>
    <lineage>
        <taxon>Eukaryota</taxon>
        <taxon>Fungi</taxon>
        <taxon>Dikarya</taxon>
        <taxon>Ascomycota</taxon>
        <taxon>Saccharomycotina</taxon>
        <taxon>Pichiomycetes</taxon>
        <taxon>Debaryomycetaceae</taxon>
        <taxon>Scheffersomyces</taxon>
    </lineage>
</organism>
<dbReference type="InterPro" id="IPR005745">
    <property type="entry name" value="Ribosomal_uL14_bac-type"/>
</dbReference>
<evidence type="ECO:0000313" key="7">
    <source>
        <dbReference type="EMBL" id="KAG7195987.1"/>
    </source>
</evidence>
<keyword evidence="3 6" id="KW-0687">Ribonucleoprotein</keyword>
<proteinExistence type="inferred from homology"/>
<dbReference type="GO" id="GO:0003735">
    <property type="term" value="F:structural constituent of ribosome"/>
    <property type="evidence" value="ECO:0007669"/>
    <property type="project" value="InterPro"/>
</dbReference>
<evidence type="ECO:0000256" key="3">
    <source>
        <dbReference type="ARBA" id="ARBA00023274"/>
    </source>
</evidence>
<dbReference type="InterPro" id="IPR036853">
    <property type="entry name" value="Ribosomal_uL14_sf"/>
</dbReference>
<dbReference type="FunFam" id="2.40.150.20:FF:000005">
    <property type="entry name" value="50S ribosomal protein L14"/>
    <property type="match status" value="1"/>
</dbReference>
<dbReference type="GO" id="GO:0005762">
    <property type="term" value="C:mitochondrial large ribosomal subunit"/>
    <property type="evidence" value="ECO:0007669"/>
    <property type="project" value="TreeGrafter"/>
</dbReference>
<dbReference type="SMART" id="SM01374">
    <property type="entry name" value="Ribosomal_L14"/>
    <property type="match status" value="1"/>
</dbReference>
<dbReference type="InterPro" id="IPR019972">
    <property type="entry name" value="Ribosomal_uL14_CS"/>
</dbReference>
<evidence type="ECO:0000256" key="2">
    <source>
        <dbReference type="ARBA" id="ARBA00022980"/>
    </source>
</evidence>
<keyword evidence="2 6" id="KW-0689">Ribosomal protein</keyword>
<dbReference type="PANTHER" id="PTHR11761:SF3">
    <property type="entry name" value="LARGE RIBOSOMAL SUBUNIT PROTEIN UL14M"/>
    <property type="match status" value="1"/>
</dbReference>
<dbReference type="NCBIfam" id="TIGR01067">
    <property type="entry name" value="rplN_bact"/>
    <property type="match status" value="1"/>
</dbReference>
<dbReference type="CDD" id="cd00337">
    <property type="entry name" value="Ribosomal_uL14"/>
    <property type="match status" value="1"/>
</dbReference>
<dbReference type="GeneID" id="66115748"/>
<evidence type="ECO:0000313" key="8">
    <source>
        <dbReference type="Proteomes" id="UP000790833"/>
    </source>
</evidence>
<dbReference type="EMBL" id="JAHMUF010000002">
    <property type="protein sequence ID" value="KAG7195987.1"/>
    <property type="molecule type" value="Genomic_DNA"/>
</dbReference>
<sequence>MIYLKTLLNVIDNSGAQVAECIRVIRHGRKNCAQIGDQISVVIKQARPVTSDITGNAASRVKRRDICRAVVVRTKAPFRRPDGSVVRFDDNACVLINKNGEPLGTRISLVVAKELRQLEYNKIVALAPKTI</sequence>
<dbReference type="HAMAP" id="MF_01367">
    <property type="entry name" value="Ribosomal_uL14"/>
    <property type="match status" value="1"/>
</dbReference>